<evidence type="ECO:0000313" key="8">
    <source>
        <dbReference type="Proteomes" id="UP000184330"/>
    </source>
</evidence>
<accession>A0A1L7WJ24</accession>
<comment type="similarity">
    <text evidence="3">Belongs to the RRG9 family.</text>
</comment>
<dbReference type="EMBL" id="FJOG01000003">
    <property type="protein sequence ID" value="CZR52774.1"/>
    <property type="molecule type" value="Genomic_DNA"/>
</dbReference>
<dbReference type="AlphaFoldDB" id="A0A1L7WJ24"/>
<dbReference type="PANTHER" id="PTHR13475">
    <property type="entry name" value="NEUGRIN"/>
    <property type="match status" value="1"/>
</dbReference>
<evidence type="ECO:0000256" key="3">
    <source>
        <dbReference type="ARBA" id="ARBA00010895"/>
    </source>
</evidence>
<feature type="compositionally biased region" description="Polar residues" evidence="6">
    <location>
        <begin position="373"/>
        <end position="383"/>
    </location>
</feature>
<evidence type="ECO:0000256" key="2">
    <source>
        <dbReference type="ARBA" id="ARBA00004173"/>
    </source>
</evidence>
<sequence>MPCLCTANTLRLFVRTVAQVDLPQTARFTTSRQLQIERFGYKRESRYTSKSDEPYFTKTPKPAKSEEDDAFGQLSYIDAEDVVVDFSPEAIDAIATEAATEWVQDAPLNTTNTPGYDTPLKSLMRDIPGRKTYTPMGQTGAVVRKIQSENTVMEQIGDVVRKAKSESKGLKIHYSTEPDWENIDVRRQWLRAKREREKAEEAARKAERQAARDDWVPPPRQPWMIEKDKIKEKYPDGYQPLKRLSPDAIAGIRALHAQAPEQCTTEVLAVEFKVTPEAIRRILKSKWTPSPEEQTDREQRWLKRGERVWSRLADMGTKPPKQWREMGIGAGKPDWMQPRPERRERERERRDIPRPPLPALITTARRREARTTSGGNSLSDRII</sequence>
<dbReference type="Pfam" id="PF06413">
    <property type="entry name" value="Neugrin"/>
    <property type="match status" value="1"/>
</dbReference>
<feature type="compositionally biased region" description="Basic and acidic residues" evidence="6">
    <location>
        <begin position="339"/>
        <end position="353"/>
    </location>
</feature>
<name>A0A1L7WJ24_9HELO</name>
<evidence type="ECO:0000256" key="4">
    <source>
        <dbReference type="ARBA" id="ARBA00013566"/>
    </source>
</evidence>
<dbReference type="PANTHER" id="PTHR13475:SF3">
    <property type="entry name" value="NEUGRIN"/>
    <property type="match status" value="1"/>
</dbReference>
<reference evidence="7 8" key="1">
    <citation type="submission" date="2016-03" db="EMBL/GenBank/DDBJ databases">
        <authorList>
            <person name="Ploux O."/>
        </authorList>
    </citation>
    <scope>NUCLEOTIDE SEQUENCE [LARGE SCALE GENOMIC DNA]</scope>
    <source>
        <strain evidence="7 8">UAMH 11012</strain>
    </source>
</reference>
<dbReference type="GO" id="GO:0005634">
    <property type="term" value="C:nucleus"/>
    <property type="evidence" value="ECO:0007669"/>
    <property type="project" value="TreeGrafter"/>
</dbReference>
<gene>
    <name evidence="7" type="ORF">PAC_02651</name>
</gene>
<feature type="region of interest" description="Disordered" evidence="6">
    <location>
        <begin position="315"/>
        <end position="383"/>
    </location>
</feature>
<protein>
    <recommendedName>
        <fullName evidence="4">Required for respiratory growth protein 9, mitochondrial</fullName>
    </recommendedName>
</protein>
<evidence type="ECO:0000256" key="5">
    <source>
        <dbReference type="ARBA" id="ARBA00022946"/>
    </source>
</evidence>
<evidence type="ECO:0000256" key="1">
    <source>
        <dbReference type="ARBA" id="ARBA00003548"/>
    </source>
</evidence>
<keyword evidence="8" id="KW-1185">Reference proteome</keyword>
<dbReference type="GO" id="GO:0005739">
    <property type="term" value="C:mitochondrion"/>
    <property type="evidence" value="ECO:0007669"/>
    <property type="project" value="UniProtKB-SubCell"/>
</dbReference>
<comment type="subcellular location">
    <subcellularLocation>
        <location evidence="2">Mitochondrion</location>
    </subcellularLocation>
</comment>
<evidence type="ECO:0000256" key="6">
    <source>
        <dbReference type="SAM" id="MobiDB-lite"/>
    </source>
</evidence>
<dbReference type="STRING" id="576137.A0A1L7WJ24"/>
<keyword evidence="5" id="KW-0809">Transit peptide</keyword>
<organism evidence="7 8">
    <name type="scientific">Phialocephala subalpina</name>
    <dbReference type="NCBI Taxonomy" id="576137"/>
    <lineage>
        <taxon>Eukaryota</taxon>
        <taxon>Fungi</taxon>
        <taxon>Dikarya</taxon>
        <taxon>Ascomycota</taxon>
        <taxon>Pezizomycotina</taxon>
        <taxon>Leotiomycetes</taxon>
        <taxon>Helotiales</taxon>
        <taxon>Mollisiaceae</taxon>
        <taxon>Phialocephala</taxon>
        <taxon>Phialocephala fortinii species complex</taxon>
    </lineage>
</organism>
<dbReference type="OrthoDB" id="5578174at2759"/>
<proteinExistence type="inferred from homology"/>
<comment type="function">
    <text evidence="1">Required for respiratory activity and maintenance and expression of the mitochondrial genome.</text>
</comment>
<dbReference type="InterPro" id="IPR010487">
    <property type="entry name" value="NGRN/Rrg9"/>
</dbReference>
<dbReference type="Proteomes" id="UP000184330">
    <property type="component" value="Unassembled WGS sequence"/>
</dbReference>
<evidence type="ECO:0000313" key="7">
    <source>
        <dbReference type="EMBL" id="CZR52774.1"/>
    </source>
</evidence>